<sequence length="43" mass="5253">MNNKKILYFNNYISKINKDEIQRKELMDLIKKVVNSIRKEKVL</sequence>
<reference evidence="2" key="1">
    <citation type="submission" date="2016-11" db="EMBL/GenBank/DDBJ databases">
        <authorList>
            <person name="Varghese N."/>
            <person name="Submissions S."/>
        </authorList>
    </citation>
    <scope>NUCLEOTIDE SEQUENCE [LARGE SCALE GENOMIC DNA]</scope>
    <source>
        <strain evidence="2">DSM 15285</strain>
    </source>
</reference>
<gene>
    <name evidence="1" type="ORF">SAMN02744040_02347</name>
</gene>
<protein>
    <submittedName>
        <fullName evidence="1">Uncharacterized protein</fullName>
    </submittedName>
</protein>
<dbReference type="EMBL" id="FQXH01000054">
    <property type="protein sequence ID" value="SHH56212.1"/>
    <property type="molecule type" value="Genomic_DNA"/>
</dbReference>
<organism evidence="1 2">
    <name type="scientific">Tepidibacter thalassicus DSM 15285</name>
    <dbReference type="NCBI Taxonomy" id="1123350"/>
    <lineage>
        <taxon>Bacteria</taxon>
        <taxon>Bacillati</taxon>
        <taxon>Bacillota</taxon>
        <taxon>Clostridia</taxon>
        <taxon>Peptostreptococcales</taxon>
        <taxon>Peptostreptococcaceae</taxon>
        <taxon>Tepidibacter</taxon>
    </lineage>
</organism>
<evidence type="ECO:0000313" key="2">
    <source>
        <dbReference type="Proteomes" id="UP000242520"/>
    </source>
</evidence>
<name>A0A1M5TZJ7_9FIRM</name>
<keyword evidence="2" id="KW-1185">Reference proteome</keyword>
<accession>A0A1M5TZJ7</accession>
<dbReference type="AlphaFoldDB" id="A0A1M5TZJ7"/>
<evidence type="ECO:0000313" key="1">
    <source>
        <dbReference type="EMBL" id="SHH56212.1"/>
    </source>
</evidence>
<dbReference type="RefSeq" id="WP_278280470.1">
    <property type="nucleotide sequence ID" value="NZ_FQXH01000054.1"/>
</dbReference>
<dbReference type="Proteomes" id="UP000242520">
    <property type="component" value="Unassembled WGS sequence"/>
</dbReference>
<proteinExistence type="predicted"/>